<dbReference type="SUPFAM" id="SSF54786">
    <property type="entry name" value="YcfA/nrd intein domain"/>
    <property type="match status" value="1"/>
</dbReference>
<evidence type="ECO:0000313" key="2">
    <source>
        <dbReference type="Proteomes" id="UP000215059"/>
    </source>
</evidence>
<dbReference type="RefSeq" id="WP_094251895.1">
    <property type="nucleotide sequence ID" value="NZ_JBHLXL010000001.1"/>
</dbReference>
<dbReference type="AlphaFoldDB" id="A0A235F9D3"/>
<evidence type="ECO:0008006" key="3">
    <source>
        <dbReference type="Google" id="ProtNLM"/>
    </source>
</evidence>
<protein>
    <recommendedName>
        <fullName evidence="3">Type II toxin-antitoxin system HicA family toxin</fullName>
    </recommendedName>
</protein>
<sequence>MSRIRKRFEKIMNNPKDVKWDLFVTVIEHYGITVDNPSGGSHFIVYSDDDDEMIPVPVHNNRIKTVYAKKIIALIEKLNSEEE</sequence>
<name>A0A235F9D3_9BACL</name>
<organism evidence="1 2">
    <name type="scientific">Fictibacillus aquaticus</name>
    <dbReference type="NCBI Taxonomy" id="2021314"/>
    <lineage>
        <taxon>Bacteria</taxon>
        <taxon>Bacillati</taxon>
        <taxon>Bacillota</taxon>
        <taxon>Bacilli</taxon>
        <taxon>Bacillales</taxon>
        <taxon>Fictibacillaceae</taxon>
        <taxon>Fictibacillus</taxon>
    </lineage>
</organism>
<dbReference type="Proteomes" id="UP000215059">
    <property type="component" value="Unassembled WGS sequence"/>
</dbReference>
<evidence type="ECO:0000313" key="1">
    <source>
        <dbReference type="EMBL" id="OYD57862.1"/>
    </source>
</evidence>
<dbReference type="GO" id="GO:0003729">
    <property type="term" value="F:mRNA binding"/>
    <property type="evidence" value="ECO:0007669"/>
    <property type="project" value="InterPro"/>
</dbReference>
<dbReference type="InterPro" id="IPR012933">
    <property type="entry name" value="HicA_mRNA_interferase"/>
</dbReference>
<gene>
    <name evidence="1" type="ORF">CGZ90_08140</name>
</gene>
<proteinExistence type="predicted"/>
<accession>A0A235F9D3</accession>
<dbReference type="OrthoDB" id="361893at2"/>
<comment type="caution">
    <text evidence="1">The sequence shown here is derived from an EMBL/GenBank/DDBJ whole genome shotgun (WGS) entry which is preliminary data.</text>
</comment>
<dbReference type="EMBL" id="NOII01000002">
    <property type="protein sequence ID" value="OYD57862.1"/>
    <property type="molecule type" value="Genomic_DNA"/>
</dbReference>
<reference evidence="1 2" key="1">
    <citation type="submission" date="2017-07" db="EMBL/GenBank/DDBJ databases">
        <title>Fictibacillus sp. nov. GDSW-R2A3 Genome sequencing and assembly.</title>
        <authorList>
            <person name="Mayilraj S."/>
        </authorList>
    </citation>
    <scope>NUCLEOTIDE SEQUENCE [LARGE SCALE GENOMIC DNA]</scope>
    <source>
        <strain evidence="1 2">GDSW-R2A3</strain>
    </source>
</reference>
<keyword evidence="2" id="KW-1185">Reference proteome</keyword>
<dbReference type="Pfam" id="PF07927">
    <property type="entry name" value="HicA_toxin"/>
    <property type="match status" value="1"/>
</dbReference>